<dbReference type="PATRIC" id="fig|795797.18.peg.2089"/>
<feature type="compositionally biased region" description="Basic and acidic residues" evidence="1">
    <location>
        <begin position="44"/>
        <end position="54"/>
    </location>
</feature>
<dbReference type="EMBL" id="CP002062">
    <property type="protein sequence ID" value="ADJ15475.1"/>
    <property type="molecule type" value="Genomic_DNA"/>
</dbReference>
<dbReference type="Pfam" id="PF24035">
    <property type="entry name" value="DUF7344"/>
    <property type="match status" value="1"/>
</dbReference>
<keyword evidence="2" id="KW-0812">Transmembrane</keyword>
<reference evidence="4 6" key="1">
    <citation type="journal article" date="2010" name="J. Bacteriol.">
        <title>Complete genome sequence of Halalkalicoccus jeotgali B3(T), an extremely halophilic archaeon.</title>
        <authorList>
            <person name="Roh S.W."/>
            <person name="Nam Y.D."/>
            <person name="Nam S.H."/>
            <person name="Choi S.H."/>
            <person name="Park H.S."/>
            <person name="Bae J.W."/>
        </authorList>
    </citation>
    <scope>NUCLEOTIDE SEQUENCE [LARGE SCALE GENOMIC DNA]</scope>
    <source>
        <strain evidence="4">B3</strain>
        <strain evidence="6">DSM 18796 / CECT 7217 / JCM 14584 / KCTC 4019 / B3</strain>
    </source>
</reference>
<name>D8J483_HALJB</name>
<evidence type="ECO:0000313" key="6">
    <source>
        <dbReference type="Proteomes" id="UP000000390"/>
    </source>
</evidence>
<dbReference type="Proteomes" id="UP000000390">
    <property type="component" value="Chromosome"/>
</dbReference>
<gene>
    <name evidence="4" type="ordered locus">HacjB3_10460</name>
    <name evidence="5" type="ORF">C497_12207</name>
</gene>
<evidence type="ECO:0000256" key="2">
    <source>
        <dbReference type="SAM" id="Phobius"/>
    </source>
</evidence>
<dbReference type="InterPro" id="IPR055768">
    <property type="entry name" value="DUF7344"/>
</dbReference>
<protein>
    <recommendedName>
        <fullName evidence="3">DUF7344 domain-containing protein</fullName>
    </recommendedName>
</protein>
<keyword evidence="2" id="KW-0472">Membrane</keyword>
<sequence length="221" mass="25004">MSYETSTDRDDEQTQNGQPDPPAMVEGIKQLPGYESLQAHLRPPRSDQRPTKDDVFDILRNRRRRYVLQYLDDHDGVVELSDLAEALANWECDDDDAYITHRDRKRAYVSLYQTHLPKLDRSGIVEYNQPRGTVTLGPDYRYIKEYLHHSHGGALLWHRLYLFGGVSGVGVLGLNRLSVFPFAAVPDVVWFLLVLAVFGTILAAHSLVARSNGTPDSGLLD</sequence>
<dbReference type="AlphaFoldDB" id="D8J483"/>
<dbReference type="Proteomes" id="UP000011645">
    <property type="component" value="Unassembled WGS sequence"/>
</dbReference>
<dbReference type="eggNOG" id="arCOG03828">
    <property type="taxonomic scope" value="Archaea"/>
</dbReference>
<dbReference type="RefSeq" id="WP_008417002.1">
    <property type="nucleotide sequence ID" value="NC_014297.1"/>
</dbReference>
<organism evidence="4 6">
    <name type="scientific">Halalkalicoccus jeotgali (strain DSM 18796 / CECT 7217 / JCM 14584 / KCTC 4019 / B3)</name>
    <dbReference type="NCBI Taxonomy" id="795797"/>
    <lineage>
        <taxon>Archaea</taxon>
        <taxon>Methanobacteriati</taxon>
        <taxon>Methanobacteriota</taxon>
        <taxon>Stenosarchaea group</taxon>
        <taxon>Halobacteria</taxon>
        <taxon>Halobacteriales</taxon>
        <taxon>Halococcaceae</taxon>
        <taxon>Halalkalicoccus</taxon>
    </lineage>
</organism>
<keyword evidence="7" id="KW-1185">Reference proteome</keyword>
<keyword evidence="2" id="KW-1133">Transmembrane helix</keyword>
<feature type="transmembrane region" description="Helical" evidence="2">
    <location>
        <begin position="188"/>
        <end position="208"/>
    </location>
</feature>
<dbReference type="HOGENOM" id="CLU_093378_1_0_2"/>
<evidence type="ECO:0000259" key="3">
    <source>
        <dbReference type="Pfam" id="PF24035"/>
    </source>
</evidence>
<evidence type="ECO:0000256" key="1">
    <source>
        <dbReference type="SAM" id="MobiDB-lite"/>
    </source>
</evidence>
<dbReference type="OrthoDB" id="331021at2157"/>
<evidence type="ECO:0000313" key="4">
    <source>
        <dbReference type="EMBL" id="ADJ15475.1"/>
    </source>
</evidence>
<dbReference type="GeneID" id="9419902"/>
<reference evidence="5 7" key="2">
    <citation type="journal article" date="2014" name="PLoS Genet.">
        <title>Phylogenetically driven sequencing of extremely halophilic archaea reveals strategies for static and dynamic osmo-response.</title>
        <authorList>
            <person name="Becker E.A."/>
            <person name="Seitzer P.M."/>
            <person name="Tritt A."/>
            <person name="Larsen D."/>
            <person name="Krusor M."/>
            <person name="Yao A.I."/>
            <person name="Wu D."/>
            <person name="Madern D."/>
            <person name="Eisen J.A."/>
            <person name="Darling A.E."/>
            <person name="Facciotti M.T."/>
        </authorList>
    </citation>
    <scope>NUCLEOTIDE SEQUENCE [LARGE SCALE GENOMIC DNA]</scope>
    <source>
        <strain evidence="5">B3</strain>
        <strain evidence="7">DSM 18796 / CECT 7217 / JCM 14584 / KCTC 4019 / B3</strain>
    </source>
</reference>
<accession>D8J483</accession>
<evidence type="ECO:0000313" key="5">
    <source>
        <dbReference type="EMBL" id="ELY36116.1"/>
    </source>
</evidence>
<feature type="region of interest" description="Disordered" evidence="1">
    <location>
        <begin position="1"/>
        <end position="54"/>
    </location>
</feature>
<dbReference type="EMBL" id="AOHV01000030">
    <property type="protein sequence ID" value="ELY36116.1"/>
    <property type="molecule type" value="Genomic_DNA"/>
</dbReference>
<feature type="domain" description="DUF7344" evidence="3">
    <location>
        <begin position="56"/>
        <end position="135"/>
    </location>
</feature>
<evidence type="ECO:0000313" key="7">
    <source>
        <dbReference type="Proteomes" id="UP000011645"/>
    </source>
</evidence>
<feature type="transmembrane region" description="Helical" evidence="2">
    <location>
        <begin position="160"/>
        <end position="182"/>
    </location>
</feature>
<proteinExistence type="predicted"/>
<dbReference type="KEGG" id="hje:HacjB3_10460"/>